<sequence length="259" mass="29595">MSATSMLNLERKWIVHPKPRLITLEGVEIQRQLASNDAMTHEMATAIFRRLGQVDLFFSKDSTGQIWRKFVEPDFATTVLSNADPMTIQSIRASFQEGTSSCNPASCRMWYIPTILPDDWTVYAFDMLRKRIIVLDPAVGLFGYSNRRVSMHEFVSNKLHAALFTCLQNFFSSWHCESSHWGHTFPIIMREKIEKEQTGLCATFFAWNYDGDKLQTPLNKDTLASHSSLMIYELMRMQGNQTPVANDVLEAVKVSLTAL</sequence>
<evidence type="ECO:0000313" key="2">
    <source>
        <dbReference type="Proteomes" id="UP000019116"/>
    </source>
</evidence>
<dbReference type="Proteomes" id="UP000019116">
    <property type="component" value="Chromosome 7D"/>
</dbReference>
<dbReference type="AlphaFoldDB" id="A0A3B6TEH7"/>
<protein>
    <recommendedName>
        <fullName evidence="3">Ubiquitin-like protease family profile domain-containing protein</fullName>
    </recommendedName>
</protein>
<dbReference type="Gramene" id="TraesRN7D0100312400.1">
    <property type="protein sequence ID" value="TraesRN7D0100312400.1"/>
    <property type="gene ID" value="TraesRN7D0100312400"/>
</dbReference>
<dbReference type="OrthoDB" id="702461at2759"/>
<evidence type="ECO:0000313" key="1">
    <source>
        <dbReference type="EnsemblPlants" id="TraesCS7D02G134700.1"/>
    </source>
</evidence>
<dbReference type="OMA" id="KHQINIV"/>
<evidence type="ECO:0008006" key="3">
    <source>
        <dbReference type="Google" id="ProtNLM"/>
    </source>
</evidence>
<dbReference type="Gramene" id="TraesCLE_scaffold_062712_01G000200.1">
    <property type="protein sequence ID" value="TraesCLE_scaffold_062712_01G000200.1"/>
    <property type="gene ID" value="TraesCLE_scaffold_062712_01G000200"/>
</dbReference>
<dbReference type="Gramene" id="TraesCAD_scaffold_083206_01G000200.1">
    <property type="protein sequence ID" value="TraesCAD_scaffold_083206_01G000200.1"/>
    <property type="gene ID" value="TraesCAD_scaffold_083206_01G000200"/>
</dbReference>
<dbReference type="EnsemblPlants" id="TraesCS7D02G134700.1">
    <property type="protein sequence ID" value="TraesCS7D02G134700.1"/>
    <property type="gene ID" value="TraesCS7D02G134700"/>
</dbReference>
<dbReference type="STRING" id="4565.A0A3B6TEH7"/>
<reference evidence="1" key="1">
    <citation type="submission" date="2018-08" db="EMBL/GenBank/DDBJ databases">
        <authorList>
            <person name="Rossello M."/>
        </authorList>
    </citation>
    <scope>NUCLEOTIDE SEQUENCE [LARGE SCALE GENOMIC DNA]</scope>
    <source>
        <strain evidence="1">cv. Chinese Spring</strain>
    </source>
</reference>
<accession>A0A3B6TEH7</accession>
<dbReference type="Gramene" id="TraesCS7D02G134700.1">
    <property type="protein sequence ID" value="TraesCS7D02G134700.1"/>
    <property type="gene ID" value="TraesCS7D02G134700"/>
</dbReference>
<name>A0A3B6TEH7_WHEAT</name>
<dbReference type="Gramene" id="TraesROB_scaffold_085324_01G000200.1">
    <property type="protein sequence ID" value="TraesROB_scaffold_085324_01G000200.1"/>
    <property type="gene ID" value="TraesROB_scaffold_085324_01G000200"/>
</dbReference>
<gene>
    <name evidence="1" type="primary">LOC123168168</name>
</gene>
<dbReference type="Gramene" id="TraesWEE_scaffold_077553_01G000200.1">
    <property type="protein sequence ID" value="TraesWEE_scaffold_077553_01G000200.1"/>
    <property type="gene ID" value="TraesWEE_scaffold_077553_01G000200"/>
</dbReference>
<organism evidence="1">
    <name type="scientific">Triticum aestivum</name>
    <name type="common">Wheat</name>
    <dbReference type="NCBI Taxonomy" id="4565"/>
    <lineage>
        <taxon>Eukaryota</taxon>
        <taxon>Viridiplantae</taxon>
        <taxon>Streptophyta</taxon>
        <taxon>Embryophyta</taxon>
        <taxon>Tracheophyta</taxon>
        <taxon>Spermatophyta</taxon>
        <taxon>Magnoliopsida</taxon>
        <taxon>Liliopsida</taxon>
        <taxon>Poales</taxon>
        <taxon>Poaceae</taxon>
        <taxon>BOP clade</taxon>
        <taxon>Pooideae</taxon>
        <taxon>Triticodae</taxon>
        <taxon>Triticeae</taxon>
        <taxon>Triticinae</taxon>
        <taxon>Triticum</taxon>
    </lineage>
</organism>
<keyword evidence="2" id="KW-1185">Reference proteome</keyword>
<dbReference type="Gramene" id="TraesCS7D03G0301400.1">
    <property type="protein sequence ID" value="TraesCS7D03G0301400.1.CDS"/>
    <property type="gene ID" value="TraesCS7D03G0301400"/>
</dbReference>
<dbReference type="RefSeq" id="XP_044441974.1">
    <property type="nucleotide sequence ID" value="XM_044586039.1"/>
</dbReference>
<dbReference type="RefSeq" id="XP_044441975.1">
    <property type="nucleotide sequence ID" value="XM_044586040.1"/>
</dbReference>
<reference evidence="1" key="2">
    <citation type="submission" date="2018-10" db="UniProtKB">
        <authorList>
            <consortium name="EnsemblPlants"/>
        </authorList>
    </citation>
    <scope>IDENTIFICATION</scope>
</reference>
<proteinExistence type="predicted"/>
<dbReference type="GeneID" id="123168168"/>